<organism evidence="16">
    <name type="scientific">Timema bartmani</name>
    <dbReference type="NCBI Taxonomy" id="61472"/>
    <lineage>
        <taxon>Eukaryota</taxon>
        <taxon>Metazoa</taxon>
        <taxon>Ecdysozoa</taxon>
        <taxon>Arthropoda</taxon>
        <taxon>Hexapoda</taxon>
        <taxon>Insecta</taxon>
        <taxon>Pterygota</taxon>
        <taxon>Neoptera</taxon>
        <taxon>Polyneoptera</taxon>
        <taxon>Phasmatodea</taxon>
        <taxon>Timematodea</taxon>
        <taxon>Timematoidea</taxon>
        <taxon>Timematidae</taxon>
        <taxon>Timema</taxon>
    </lineage>
</organism>
<evidence type="ECO:0000313" key="16">
    <source>
        <dbReference type="EMBL" id="CAD7441182.1"/>
    </source>
</evidence>
<feature type="domain" description="Pex N-terminal" evidence="15">
    <location>
        <begin position="24"/>
        <end position="236"/>
    </location>
</feature>
<evidence type="ECO:0000256" key="6">
    <source>
        <dbReference type="ARBA" id="ARBA00022692"/>
    </source>
</evidence>
<keyword evidence="13" id="KW-0576">Peroxisome</keyword>
<dbReference type="PANTHER" id="PTHR12888:SF0">
    <property type="entry name" value="PEROXISOME ASSEMBLY PROTEIN 12"/>
    <property type="match status" value="1"/>
</dbReference>
<keyword evidence="10" id="KW-0653">Protein transport</keyword>
<sequence length="755" mass="85996">MNNQAVYLTQNNQPTPSIFEVIAQETFNDLLSPAFKQVSMHLASCYPELFGWLGRWHEEIFLALNIAVQYTYLKNVEASYSEFLYSLKRSYVKGEEVPLSRRHLFSSLALLTVFPYLRSRLHSLATRYCLDEGDGVAPSDTRSKTLRSIVMFLSTSLGFTLESWKLCQTVLYLLGKSTTHSPLLLLLGLTLRYCSERQSEFYIWKVIFWGRIPMFLNNTLEGLSNHWVEVVGFVTQLVQSVSSNQNAGAVAKGDIPAPQAFPKPSNVGGDGFICPLCLKKPKVPTVLRVSGYIFCYLCIINHLVKSETCPVTKYAASTEDLITHHRSHYSSRRKIKQLPVKLSIDGVSRVTCRHTWSQGLVQGAAAHFVTIRTITHHRSHYSSRRKIKQLPVILRIDGVSRVTCSHTWSQGLVQGAAAHFVTIRTKGKSIETLVGMQATKLRLLNNRSYARKLTTITEETKRIDISNTTQKHYNKSSTGIVKILDHISHYSSRRKTKQLPVKLRIDGLLRTLGVDLGRKKIKIPDTDHSVEMLMFDSSGRDLYRDCLPRYWDTPHLLLVVYDVTSQNSLDSVEKWVILARECLPEEEREQRLGVLFGNKCDLSDRRVVSPKAGQLVAEKLGLEYFEGSVTKRNTVHYTPVTGQRGTQFTTLLSLDKEEHNSTTLLSLTKRNTVHYTLVTRQRGTQFTTLLRAGSYGGKLRSDRLKYRSSKWVVTINFLQEAASLSNDIRKENERVEEPFFFLAHQWHKITQDNQT</sequence>
<keyword evidence="8" id="KW-0863">Zinc-finger</keyword>
<dbReference type="SMART" id="SM00175">
    <property type="entry name" value="RAB"/>
    <property type="match status" value="1"/>
</dbReference>
<dbReference type="InterPro" id="IPR013083">
    <property type="entry name" value="Znf_RING/FYVE/PHD"/>
</dbReference>
<evidence type="ECO:0000256" key="9">
    <source>
        <dbReference type="ARBA" id="ARBA00022833"/>
    </source>
</evidence>
<dbReference type="InterPro" id="IPR006845">
    <property type="entry name" value="Pex_N"/>
</dbReference>
<dbReference type="GO" id="GO:0008270">
    <property type="term" value="F:zinc ion binding"/>
    <property type="evidence" value="ECO:0007669"/>
    <property type="project" value="UniProtKB-KW"/>
</dbReference>
<keyword evidence="12" id="KW-0472">Membrane</keyword>
<dbReference type="AlphaFoldDB" id="A0A7R9EVY2"/>
<dbReference type="SUPFAM" id="SSF57850">
    <property type="entry name" value="RING/U-box"/>
    <property type="match status" value="1"/>
</dbReference>
<evidence type="ECO:0000256" key="11">
    <source>
        <dbReference type="ARBA" id="ARBA00022989"/>
    </source>
</evidence>
<evidence type="ECO:0000256" key="4">
    <source>
        <dbReference type="ARBA" id="ARBA00018980"/>
    </source>
</evidence>
<dbReference type="Gene3D" id="3.40.50.300">
    <property type="entry name" value="P-loop containing nucleotide triphosphate hydrolases"/>
    <property type="match status" value="1"/>
</dbReference>
<dbReference type="SUPFAM" id="SSF52540">
    <property type="entry name" value="P-loop containing nucleoside triphosphate hydrolases"/>
    <property type="match status" value="1"/>
</dbReference>
<dbReference type="Pfam" id="PF04757">
    <property type="entry name" value="Pex2_Pex12"/>
    <property type="match status" value="1"/>
</dbReference>
<dbReference type="EMBL" id="OD565233">
    <property type="protein sequence ID" value="CAD7441182.1"/>
    <property type="molecule type" value="Genomic_DNA"/>
</dbReference>
<dbReference type="GO" id="GO:0006513">
    <property type="term" value="P:protein monoubiquitination"/>
    <property type="evidence" value="ECO:0007669"/>
    <property type="project" value="TreeGrafter"/>
</dbReference>
<comment type="subcellular location">
    <subcellularLocation>
        <location evidence="1">Peroxisome membrane</location>
        <topology evidence="1">Multi-pass membrane protein</topology>
    </subcellularLocation>
</comment>
<evidence type="ECO:0000256" key="1">
    <source>
        <dbReference type="ARBA" id="ARBA00004585"/>
    </source>
</evidence>
<evidence type="ECO:0000256" key="3">
    <source>
        <dbReference type="ARBA" id="ARBA00008704"/>
    </source>
</evidence>
<dbReference type="PANTHER" id="PTHR12888">
    <property type="entry name" value="PEROXISOME ASSEMBLY PROTEIN 12 PEROXIN-12"/>
    <property type="match status" value="1"/>
</dbReference>
<gene>
    <name evidence="16" type="ORF">TBIB3V08_LOCUS3656</name>
</gene>
<evidence type="ECO:0000256" key="2">
    <source>
        <dbReference type="ARBA" id="ARBA00004906"/>
    </source>
</evidence>
<keyword evidence="7" id="KW-0479">Metal-binding</keyword>
<accession>A0A7R9EVY2</accession>
<keyword evidence="9" id="KW-0862">Zinc</keyword>
<comment type="similarity">
    <text evidence="3">Belongs to the pex2/pex10/pex12 family.</text>
</comment>
<dbReference type="GO" id="GO:0005778">
    <property type="term" value="C:peroxisomal membrane"/>
    <property type="evidence" value="ECO:0007669"/>
    <property type="project" value="UniProtKB-SubCell"/>
</dbReference>
<dbReference type="InterPro" id="IPR001806">
    <property type="entry name" value="Small_GTPase"/>
</dbReference>
<keyword evidence="6" id="KW-0812">Transmembrane</keyword>
<keyword evidence="11" id="KW-1133">Transmembrane helix</keyword>
<name>A0A7R9EVY2_9NEOP</name>
<evidence type="ECO:0000256" key="12">
    <source>
        <dbReference type="ARBA" id="ARBA00023136"/>
    </source>
</evidence>
<dbReference type="GO" id="GO:0003924">
    <property type="term" value="F:GTPase activity"/>
    <property type="evidence" value="ECO:0007669"/>
    <property type="project" value="InterPro"/>
</dbReference>
<evidence type="ECO:0000256" key="10">
    <source>
        <dbReference type="ARBA" id="ARBA00022927"/>
    </source>
</evidence>
<dbReference type="Gene3D" id="3.30.40.10">
    <property type="entry name" value="Zinc/RING finger domain, C3HC4 (zinc finger)"/>
    <property type="match status" value="1"/>
</dbReference>
<dbReference type="Pfam" id="PF00071">
    <property type="entry name" value="Ras"/>
    <property type="match status" value="1"/>
</dbReference>
<evidence type="ECO:0000256" key="14">
    <source>
        <dbReference type="ARBA" id="ARBA00029692"/>
    </source>
</evidence>
<evidence type="ECO:0000259" key="15">
    <source>
        <dbReference type="Pfam" id="PF04757"/>
    </source>
</evidence>
<evidence type="ECO:0000256" key="13">
    <source>
        <dbReference type="ARBA" id="ARBA00023140"/>
    </source>
</evidence>
<comment type="pathway">
    <text evidence="2">Protein modification; protein ubiquitination.</text>
</comment>
<reference evidence="16" key="1">
    <citation type="submission" date="2020-11" db="EMBL/GenBank/DDBJ databases">
        <authorList>
            <person name="Tran Van P."/>
        </authorList>
    </citation>
    <scope>NUCLEOTIDE SEQUENCE</scope>
</reference>
<dbReference type="InterPro" id="IPR017375">
    <property type="entry name" value="PEX12"/>
</dbReference>
<protein>
    <recommendedName>
        <fullName evidence="4">Peroxisome assembly protein 12</fullName>
    </recommendedName>
    <alternativeName>
        <fullName evidence="14">Peroxin-12</fullName>
    </alternativeName>
</protein>
<keyword evidence="5" id="KW-0813">Transport</keyword>
<evidence type="ECO:0000256" key="8">
    <source>
        <dbReference type="ARBA" id="ARBA00022771"/>
    </source>
</evidence>
<dbReference type="GO" id="GO:0016558">
    <property type="term" value="P:protein import into peroxisome matrix"/>
    <property type="evidence" value="ECO:0007669"/>
    <property type="project" value="InterPro"/>
</dbReference>
<evidence type="ECO:0000256" key="7">
    <source>
        <dbReference type="ARBA" id="ARBA00022723"/>
    </source>
</evidence>
<evidence type="ECO:0000256" key="5">
    <source>
        <dbReference type="ARBA" id="ARBA00022448"/>
    </source>
</evidence>
<dbReference type="CDD" id="cd16451">
    <property type="entry name" value="mRING_PEX12"/>
    <property type="match status" value="1"/>
</dbReference>
<proteinExistence type="inferred from homology"/>
<dbReference type="InterPro" id="IPR027417">
    <property type="entry name" value="P-loop_NTPase"/>
</dbReference>
<dbReference type="GO" id="GO:0004842">
    <property type="term" value="F:ubiquitin-protein transferase activity"/>
    <property type="evidence" value="ECO:0007669"/>
    <property type="project" value="TreeGrafter"/>
</dbReference>
<dbReference type="GO" id="GO:1990429">
    <property type="term" value="C:peroxisomal importomer complex"/>
    <property type="evidence" value="ECO:0007669"/>
    <property type="project" value="TreeGrafter"/>
</dbReference>
<dbReference type="GO" id="GO:0005525">
    <property type="term" value="F:GTP binding"/>
    <property type="evidence" value="ECO:0007669"/>
    <property type="project" value="InterPro"/>
</dbReference>
<dbReference type="PROSITE" id="PS51419">
    <property type="entry name" value="RAB"/>
    <property type="match status" value="1"/>
</dbReference>